<dbReference type="Pfam" id="PF04794">
    <property type="entry name" value="YdjC"/>
    <property type="match status" value="1"/>
</dbReference>
<dbReference type="PANTHER" id="PTHR31609">
    <property type="entry name" value="YDJC DEACETYLASE FAMILY MEMBER"/>
    <property type="match status" value="1"/>
</dbReference>
<dbReference type="RefSeq" id="WP_137611563.1">
    <property type="nucleotide sequence ID" value="NZ_BJDF01000011.1"/>
</dbReference>
<dbReference type="Proteomes" id="UP001596288">
    <property type="component" value="Unassembled WGS sequence"/>
</dbReference>
<keyword evidence="2" id="KW-0479">Metal-binding</keyword>
<reference evidence="7" key="1">
    <citation type="journal article" date="2019" name="Int. J. Syst. Evol. Microbiol.">
        <title>The Global Catalogue of Microorganisms (GCM) 10K type strain sequencing project: providing services to taxonomists for standard genome sequencing and annotation.</title>
        <authorList>
            <consortium name="The Broad Institute Genomics Platform"/>
            <consortium name="The Broad Institute Genome Sequencing Center for Infectious Disease"/>
            <person name="Wu L."/>
            <person name="Ma J."/>
        </authorList>
    </citation>
    <scope>NUCLEOTIDE SEQUENCE [LARGE SCALE GENOMIC DNA]</scope>
    <source>
        <strain evidence="7">CCM 8927</strain>
    </source>
</reference>
<evidence type="ECO:0000256" key="1">
    <source>
        <dbReference type="ARBA" id="ARBA00001946"/>
    </source>
</evidence>
<dbReference type="InterPro" id="IPR022948">
    <property type="entry name" value="COD_ChbG_bac"/>
</dbReference>
<organism evidence="6 7">
    <name type="scientific">Companilactobacillus huachuanensis</name>
    <dbReference type="NCBI Taxonomy" id="2559914"/>
    <lineage>
        <taxon>Bacteria</taxon>
        <taxon>Bacillati</taxon>
        <taxon>Bacillota</taxon>
        <taxon>Bacilli</taxon>
        <taxon>Lactobacillales</taxon>
        <taxon>Lactobacillaceae</taxon>
        <taxon>Companilactobacillus</taxon>
    </lineage>
</organism>
<evidence type="ECO:0000256" key="2">
    <source>
        <dbReference type="ARBA" id="ARBA00022723"/>
    </source>
</evidence>
<name>A0ABW1RMM8_9LACO</name>
<evidence type="ECO:0000256" key="4">
    <source>
        <dbReference type="ARBA" id="ARBA00022842"/>
    </source>
</evidence>
<dbReference type="InterPro" id="IPR006879">
    <property type="entry name" value="YdjC-like"/>
</dbReference>
<evidence type="ECO:0000313" key="7">
    <source>
        <dbReference type="Proteomes" id="UP001596288"/>
    </source>
</evidence>
<proteinExistence type="predicted"/>
<comment type="caution">
    <text evidence="6">The sequence shown here is derived from an EMBL/GenBank/DDBJ whole genome shotgun (WGS) entry which is preliminary data.</text>
</comment>
<keyword evidence="5" id="KW-0119">Carbohydrate metabolism</keyword>
<dbReference type="InterPro" id="IPR011330">
    <property type="entry name" value="Glyco_hydro/deAcase_b/a-brl"/>
</dbReference>
<keyword evidence="3" id="KW-0378">Hydrolase</keyword>
<comment type="cofactor">
    <cofactor evidence="1">
        <name>Mg(2+)</name>
        <dbReference type="ChEBI" id="CHEBI:18420"/>
    </cofactor>
</comment>
<dbReference type="PANTHER" id="PTHR31609:SF1">
    <property type="entry name" value="CARBOHYDRATE DEACETYLASE"/>
    <property type="match status" value="1"/>
</dbReference>
<evidence type="ECO:0000256" key="3">
    <source>
        <dbReference type="ARBA" id="ARBA00022801"/>
    </source>
</evidence>
<protein>
    <submittedName>
        <fullName evidence="6">Carbohydrate deacetylase</fullName>
    </submittedName>
</protein>
<keyword evidence="4" id="KW-0460">Magnesium</keyword>
<gene>
    <name evidence="6" type="ORF">ACFQAV_10770</name>
</gene>
<dbReference type="Gene3D" id="3.20.20.370">
    <property type="entry name" value="Glycoside hydrolase/deacetylase"/>
    <property type="match status" value="1"/>
</dbReference>
<dbReference type="CDD" id="cd10803">
    <property type="entry name" value="YdjC_EF3048_like"/>
    <property type="match status" value="1"/>
</dbReference>
<sequence length="258" mass="29727">MGKVIFNSDDFGYSRGVNHGIVDAYQEGILTSTTLMANMPGFEQAVNFKKSLPNLGVGVHLTLTCGDPLLKNVDTLTDDNGHFKKLSFYHDDDFQIDWDQLYQEWNAQIQKVYRAGIVPTHLDSHHHTHSFGKNQEVVIELAHKYDLPVRCNFERHNEVGHVDYFEPYFDDVGEEDQSKWQTNRTREQQIQELLDQLRSDETSEVMCHTAYIDQTLKNGSSFTVPRVNQVEFMINSDFAKTVKRDADIELVNYGDVFN</sequence>
<evidence type="ECO:0000313" key="6">
    <source>
        <dbReference type="EMBL" id="MFC6177325.1"/>
    </source>
</evidence>
<dbReference type="EMBL" id="JBHSSF010000028">
    <property type="protein sequence ID" value="MFC6177325.1"/>
    <property type="molecule type" value="Genomic_DNA"/>
</dbReference>
<accession>A0ABW1RMM8</accession>
<evidence type="ECO:0000256" key="5">
    <source>
        <dbReference type="ARBA" id="ARBA00023277"/>
    </source>
</evidence>
<keyword evidence="7" id="KW-1185">Reference proteome</keyword>
<dbReference type="SUPFAM" id="SSF88713">
    <property type="entry name" value="Glycoside hydrolase/deacetylase"/>
    <property type="match status" value="1"/>
</dbReference>